<protein>
    <submittedName>
        <fullName evidence="2">Uncharacterized protein</fullName>
    </submittedName>
</protein>
<accession>M2V178</accession>
<keyword evidence="3" id="KW-1185">Reference proteome</keyword>
<organism evidence="2 3">
    <name type="scientific">Cochliobolus heterostrophus (strain C5 / ATCC 48332 / race O)</name>
    <name type="common">Southern corn leaf blight fungus</name>
    <name type="synonym">Bipolaris maydis</name>
    <dbReference type="NCBI Taxonomy" id="701091"/>
    <lineage>
        <taxon>Eukaryota</taxon>
        <taxon>Fungi</taxon>
        <taxon>Dikarya</taxon>
        <taxon>Ascomycota</taxon>
        <taxon>Pezizomycotina</taxon>
        <taxon>Dothideomycetes</taxon>
        <taxon>Pleosporomycetidae</taxon>
        <taxon>Pleosporales</taxon>
        <taxon>Pleosporineae</taxon>
        <taxon>Pleosporaceae</taxon>
        <taxon>Bipolaris</taxon>
    </lineage>
</organism>
<name>M2V178_COCH5</name>
<dbReference type="HOGENOM" id="CLU_2757595_0_0_1"/>
<dbReference type="EMBL" id="KB445573">
    <property type="protein sequence ID" value="EMD93778.1"/>
    <property type="molecule type" value="Genomic_DNA"/>
</dbReference>
<evidence type="ECO:0000256" key="1">
    <source>
        <dbReference type="SAM" id="Phobius"/>
    </source>
</evidence>
<reference evidence="2 3" key="1">
    <citation type="journal article" date="2012" name="PLoS Pathog.">
        <title>Diverse lifestyles and strategies of plant pathogenesis encoded in the genomes of eighteen Dothideomycetes fungi.</title>
        <authorList>
            <person name="Ohm R.A."/>
            <person name="Feau N."/>
            <person name="Henrissat B."/>
            <person name="Schoch C.L."/>
            <person name="Horwitz B.A."/>
            <person name="Barry K.W."/>
            <person name="Condon B.J."/>
            <person name="Copeland A.C."/>
            <person name="Dhillon B."/>
            <person name="Glaser F."/>
            <person name="Hesse C.N."/>
            <person name="Kosti I."/>
            <person name="LaButti K."/>
            <person name="Lindquist E.A."/>
            <person name="Lucas S."/>
            <person name="Salamov A.A."/>
            <person name="Bradshaw R.E."/>
            <person name="Ciuffetti L."/>
            <person name="Hamelin R.C."/>
            <person name="Kema G.H.J."/>
            <person name="Lawrence C."/>
            <person name="Scott J.A."/>
            <person name="Spatafora J.W."/>
            <person name="Turgeon B.G."/>
            <person name="de Wit P.J.G.M."/>
            <person name="Zhong S."/>
            <person name="Goodwin S.B."/>
            <person name="Grigoriev I.V."/>
        </authorList>
    </citation>
    <scope>NUCLEOTIDE SEQUENCE [LARGE SCALE GENOMIC DNA]</scope>
    <source>
        <strain evidence="3">C5 / ATCC 48332 / race O</strain>
    </source>
</reference>
<evidence type="ECO:0000313" key="2">
    <source>
        <dbReference type="EMBL" id="EMD93778.1"/>
    </source>
</evidence>
<sequence length="70" mass="7772">MGLARQATSGTSGLRLAFWILGPGLLVPAYSFCGVVQQQQQQQQPMSLDEMNRQLFGVFRFERGPTKLQG</sequence>
<dbReference type="AlphaFoldDB" id="M2V178"/>
<feature type="transmembrane region" description="Helical" evidence="1">
    <location>
        <begin position="16"/>
        <end position="36"/>
    </location>
</feature>
<gene>
    <name evidence="2" type="ORF">COCHEDRAFT_1212459</name>
</gene>
<keyword evidence="1" id="KW-1133">Transmembrane helix</keyword>
<reference evidence="3" key="2">
    <citation type="journal article" date="2013" name="PLoS Genet.">
        <title>Comparative genome structure, secondary metabolite, and effector coding capacity across Cochliobolus pathogens.</title>
        <authorList>
            <person name="Condon B.J."/>
            <person name="Leng Y."/>
            <person name="Wu D."/>
            <person name="Bushley K.E."/>
            <person name="Ohm R.A."/>
            <person name="Otillar R."/>
            <person name="Martin J."/>
            <person name="Schackwitz W."/>
            <person name="Grimwood J."/>
            <person name="MohdZainudin N."/>
            <person name="Xue C."/>
            <person name="Wang R."/>
            <person name="Manning V.A."/>
            <person name="Dhillon B."/>
            <person name="Tu Z.J."/>
            <person name="Steffenson B.J."/>
            <person name="Salamov A."/>
            <person name="Sun H."/>
            <person name="Lowry S."/>
            <person name="LaButti K."/>
            <person name="Han J."/>
            <person name="Copeland A."/>
            <person name="Lindquist E."/>
            <person name="Barry K."/>
            <person name="Schmutz J."/>
            <person name="Baker S.E."/>
            <person name="Ciuffetti L.M."/>
            <person name="Grigoriev I.V."/>
            <person name="Zhong S."/>
            <person name="Turgeon B.G."/>
        </authorList>
    </citation>
    <scope>NUCLEOTIDE SEQUENCE [LARGE SCALE GENOMIC DNA]</scope>
    <source>
        <strain evidence="3">C5 / ATCC 48332 / race O</strain>
    </source>
</reference>
<proteinExistence type="predicted"/>
<keyword evidence="1" id="KW-0812">Transmembrane</keyword>
<keyword evidence="1" id="KW-0472">Membrane</keyword>
<dbReference type="Proteomes" id="UP000016936">
    <property type="component" value="Unassembled WGS sequence"/>
</dbReference>
<evidence type="ECO:0000313" key="3">
    <source>
        <dbReference type="Proteomes" id="UP000016936"/>
    </source>
</evidence>